<reference evidence="2" key="1">
    <citation type="submission" date="2016-12" db="EMBL/GenBank/DDBJ databases">
        <authorList>
            <person name="Varghese N."/>
            <person name="Submissions S."/>
        </authorList>
    </citation>
    <scope>NUCLEOTIDE SEQUENCE [LARGE SCALE GENOMIC DNA]</scope>
    <source>
        <strain evidence="2">DSM 18830</strain>
    </source>
</reference>
<evidence type="ECO:0000313" key="1">
    <source>
        <dbReference type="EMBL" id="SHO73567.1"/>
    </source>
</evidence>
<name>A0A1M7ZY52_9FLAO</name>
<protein>
    <submittedName>
        <fullName evidence="1">Uncharacterized protein</fullName>
    </submittedName>
</protein>
<organism evidence="1 2">
    <name type="scientific">Flavobacterium cucumis</name>
    <dbReference type="NCBI Taxonomy" id="416016"/>
    <lineage>
        <taxon>Bacteria</taxon>
        <taxon>Pseudomonadati</taxon>
        <taxon>Bacteroidota</taxon>
        <taxon>Flavobacteriia</taxon>
        <taxon>Flavobacteriales</taxon>
        <taxon>Flavobacteriaceae</taxon>
        <taxon>Flavobacterium</taxon>
    </lineage>
</organism>
<accession>A0A1M7ZY52</accession>
<gene>
    <name evidence="1" type="ORF">SAMN05443547_1929</name>
</gene>
<sequence length="57" mass="6800">MEYFGIKAHLGGLFLLFNRLKFHLITCKIFLLFLEEDKSDICQTNKRVMPYYKPLTT</sequence>
<dbReference type="AlphaFoldDB" id="A0A1M7ZY52"/>
<dbReference type="EMBL" id="FRYK01000003">
    <property type="protein sequence ID" value="SHO73567.1"/>
    <property type="molecule type" value="Genomic_DNA"/>
</dbReference>
<dbReference type="STRING" id="416016.SAMN05443547_1929"/>
<evidence type="ECO:0000313" key="2">
    <source>
        <dbReference type="Proteomes" id="UP000184611"/>
    </source>
</evidence>
<dbReference type="Proteomes" id="UP000184611">
    <property type="component" value="Unassembled WGS sequence"/>
</dbReference>
<keyword evidence="2" id="KW-1185">Reference proteome</keyword>
<proteinExistence type="predicted"/>